<dbReference type="Proteomes" id="UP001497045">
    <property type="component" value="Unassembled WGS sequence"/>
</dbReference>
<accession>A0ABU9ICC7</accession>
<reference evidence="1 2" key="1">
    <citation type="submission" date="2024-04" db="EMBL/GenBank/DDBJ databases">
        <title>Aurantiacibacter sp. DGU6 16S ribosomal RNA gene Genome sequencing and assembly.</title>
        <authorList>
            <person name="Park S."/>
        </authorList>
    </citation>
    <scope>NUCLEOTIDE SEQUENCE [LARGE SCALE GENOMIC DNA]</scope>
    <source>
        <strain evidence="1 2">DGU6</strain>
    </source>
</reference>
<evidence type="ECO:0000313" key="1">
    <source>
        <dbReference type="EMBL" id="MEL1249850.1"/>
    </source>
</evidence>
<dbReference type="InterPro" id="IPR005331">
    <property type="entry name" value="Sulfotransferase"/>
</dbReference>
<dbReference type="Pfam" id="PF03567">
    <property type="entry name" value="Sulfotransfer_2"/>
    <property type="match status" value="1"/>
</dbReference>
<organism evidence="1 2">
    <name type="scientific">Aurantiacibacter gilvus</name>
    <dbReference type="NCBI Taxonomy" id="3139141"/>
    <lineage>
        <taxon>Bacteria</taxon>
        <taxon>Pseudomonadati</taxon>
        <taxon>Pseudomonadota</taxon>
        <taxon>Alphaproteobacteria</taxon>
        <taxon>Sphingomonadales</taxon>
        <taxon>Erythrobacteraceae</taxon>
        <taxon>Aurantiacibacter</taxon>
    </lineage>
</organism>
<dbReference type="RefSeq" id="WP_341672373.1">
    <property type="nucleotide sequence ID" value="NZ_JBBYHV010000001.1"/>
</dbReference>
<name>A0ABU9ICC7_9SPHN</name>
<dbReference type="InterPro" id="IPR027417">
    <property type="entry name" value="P-loop_NTPase"/>
</dbReference>
<keyword evidence="2" id="KW-1185">Reference proteome</keyword>
<sequence>MIISDKHQFAFIHIPKSAGSTVRHALMSLDERREQYYDRSRAEHPVLGALDHAHIPLAVLAEHFSADLALLREYRAYALLRDPLTRFESSLHEYVRTRTGGLLADLSPVEQRSNIATVLDLLGQHGNAPVTNPALIHFARQSDYIELDGERIVDGLYLLEHVGQMLDDIEERVGEPLPRKDRNRRVEYSSPILASASGAVQRGLRRLLPASVTGPMFGLAKRGLLATGAASTLKSSAPEALPDAEIEAFVREFYARDFVLRNEVKQAGPPTN</sequence>
<evidence type="ECO:0000313" key="2">
    <source>
        <dbReference type="Proteomes" id="UP001497045"/>
    </source>
</evidence>
<gene>
    <name evidence="1" type="ORF">AAEO60_04110</name>
</gene>
<comment type="caution">
    <text evidence="1">The sequence shown here is derived from an EMBL/GenBank/DDBJ whole genome shotgun (WGS) entry which is preliminary data.</text>
</comment>
<dbReference type="EMBL" id="JBBYHV010000001">
    <property type="protein sequence ID" value="MEL1249850.1"/>
    <property type="molecule type" value="Genomic_DNA"/>
</dbReference>
<protein>
    <submittedName>
        <fullName evidence="1">Sulfotransferase family 2 domain-containing protein</fullName>
    </submittedName>
</protein>
<dbReference type="Gene3D" id="3.40.50.300">
    <property type="entry name" value="P-loop containing nucleotide triphosphate hydrolases"/>
    <property type="match status" value="1"/>
</dbReference>
<proteinExistence type="predicted"/>